<sequence length="693" mass="78381">MRNKAVTEDAKNALNCPGDLEIEAFRQTLAERALELVDVPPDGDSLKSYGGVEGKVLVRVAGLDMNTDVRTLDELKSKQTKERKELLAKLTSLKHGLTKNDKKRKKDVSQQCEQMEADMKRRHEKEMAEFEGRIVAMTVDEEGLKTEEAGQSADENGQLCNHATGILATEMTPFFKEVKLTKTQLKKERKRTEKANMRNKAVTEDAKNALNCPGNLEIEAFRQTLAERALELVDVPPDGDCLYNAMAHQANISGCGKFSATEIRRMTADYIQRHRDEFLPFLVGENGDETTDFDVYCSKVSRMCASGGSWGGEPELRALSSALQRRVEVFDALGKLYADYQRTTPKKLKIVDAYMFYILITGVFQFAYCLLVGTFPFNAFLAGFISTVTCFVLAANLRIQVNPENKAEFPNISPERAFADFVFAHVILHLLTSKRDSSKASRNQKIEEILRTYPNELVQSFSWDTGDETEAAEAILEDSVVEGDKRWDLSKTLAHSLRQIKGYQKLCLKVEERRLESYCSNCPEHEWELLRLWKLLKSEEPLTGRRSEQWQEIGFQGDDPATDFRGMGMLGLDQLVFFAQFDTANCHRVLSLSYHPTIGFPFTVCGITITALCKELLFDNLLKNHFYNALEQPPLSMDHFHQVAPSSVMEFNVVKHRFVEHLERYLRRLDANLLNASLEDLEVSAADVGLSIG</sequence>
<evidence type="ECO:0000256" key="8">
    <source>
        <dbReference type="SAM" id="MobiDB-lite"/>
    </source>
</evidence>
<organism evidence="12 13">
    <name type="scientific">Globodera pallida</name>
    <name type="common">Potato cyst nematode worm</name>
    <name type="synonym">Heterodera pallida</name>
    <dbReference type="NCBI Taxonomy" id="36090"/>
    <lineage>
        <taxon>Eukaryota</taxon>
        <taxon>Metazoa</taxon>
        <taxon>Ecdysozoa</taxon>
        <taxon>Nematoda</taxon>
        <taxon>Chromadorea</taxon>
        <taxon>Rhabditida</taxon>
        <taxon>Tylenchina</taxon>
        <taxon>Tylenchomorpha</taxon>
        <taxon>Tylenchoidea</taxon>
        <taxon>Heteroderidae</taxon>
        <taxon>Heteroderinae</taxon>
        <taxon>Globodera</taxon>
    </lineage>
</organism>
<dbReference type="GO" id="GO:0008250">
    <property type="term" value="C:oligosaccharyltransferase complex"/>
    <property type="evidence" value="ECO:0007669"/>
    <property type="project" value="InterPro"/>
</dbReference>
<dbReference type="Pfam" id="PF02109">
    <property type="entry name" value="DAD"/>
    <property type="match status" value="1"/>
</dbReference>
<feature type="transmembrane region" description="Helical" evidence="9">
    <location>
        <begin position="354"/>
        <end position="373"/>
    </location>
</feature>
<dbReference type="InterPro" id="IPR003038">
    <property type="entry name" value="DAD/Ost2"/>
</dbReference>
<name>A0A183CF00_GLOPA</name>
<comment type="subcellular location">
    <subcellularLocation>
        <location evidence="1">Endoplasmic reticulum membrane</location>
        <topology evidence="1">Multi-pass membrane protein</topology>
    </subcellularLocation>
</comment>
<dbReference type="InterPro" id="IPR038765">
    <property type="entry name" value="Papain-like_cys_pep_sf"/>
</dbReference>
<dbReference type="InterPro" id="IPR006816">
    <property type="entry name" value="ELMO_dom"/>
</dbReference>
<dbReference type="PANTHER" id="PTHR12771:SF51">
    <property type="entry name" value="LD01482P"/>
    <property type="match status" value="1"/>
</dbReference>
<accession>A0A183CF00</accession>
<evidence type="ECO:0000256" key="6">
    <source>
        <dbReference type="ARBA" id="ARBA00022989"/>
    </source>
</evidence>
<evidence type="ECO:0000256" key="4">
    <source>
        <dbReference type="ARBA" id="ARBA00022692"/>
    </source>
</evidence>
<dbReference type="AlphaFoldDB" id="A0A183CF00"/>
<evidence type="ECO:0000256" key="3">
    <source>
        <dbReference type="ARBA" id="ARBA00009386"/>
    </source>
</evidence>
<comment type="pathway">
    <text evidence="2">Protein modification; protein glycosylation.</text>
</comment>
<dbReference type="PROSITE" id="PS51335">
    <property type="entry name" value="ELMO"/>
    <property type="match status" value="1"/>
</dbReference>
<evidence type="ECO:0000259" key="10">
    <source>
        <dbReference type="PROSITE" id="PS50802"/>
    </source>
</evidence>
<keyword evidence="6 9" id="KW-1133">Transmembrane helix</keyword>
<keyword evidence="4 9" id="KW-0812">Transmembrane</keyword>
<keyword evidence="5" id="KW-0256">Endoplasmic reticulum</keyword>
<keyword evidence="12" id="KW-1185">Reference proteome</keyword>
<proteinExistence type="inferred from homology"/>
<dbReference type="SUPFAM" id="SSF54001">
    <property type="entry name" value="Cysteine proteinases"/>
    <property type="match status" value="1"/>
</dbReference>
<protein>
    <submittedName>
        <fullName evidence="13">Defender against cell death 1</fullName>
    </submittedName>
</protein>
<evidence type="ECO:0000259" key="11">
    <source>
        <dbReference type="PROSITE" id="PS51335"/>
    </source>
</evidence>
<feature type="region of interest" description="Disordered" evidence="8">
    <location>
        <begin position="97"/>
        <end position="122"/>
    </location>
</feature>
<dbReference type="PROSITE" id="PS50802">
    <property type="entry name" value="OTU"/>
    <property type="match status" value="1"/>
</dbReference>
<feature type="domain" description="OTU" evidence="10">
    <location>
        <begin position="230"/>
        <end position="362"/>
    </location>
</feature>
<dbReference type="InterPro" id="IPR003323">
    <property type="entry name" value="OTU_dom"/>
</dbReference>
<dbReference type="InterPro" id="IPR050868">
    <property type="entry name" value="ELMO_domain-containing"/>
</dbReference>
<reference evidence="13" key="3">
    <citation type="submission" date="2016-06" db="UniProtKB">
        <authorList>
            <consortium name="WormBaseParasite"/>
        </authorList>
    </citation>
    <scope>IDENTIFICATION</scope>
</reference>
<dbReference type="WBParaSite" id="GPLIN_001145500">
    <property type="protein sequence ID" value="GPLIN_001145500"/>
    <property type="gene ID" value="GPLIN_001145500"/>
</dbReference>
<dbReference type="Gene3D" id="3.90.70.80">
    <property type="match status" value="1"/>
</dbReference>
<evidence type="ECO:0000313" key="13">
    <source>
        <dbReference type="WBParaSite" id="GPLIN_001145500"/>
    </source>
</evidence>
<dbReference type="GO" id="GO:0005096">
    <property type="term" value="F:GTPase activator activity"/>
    <property type="evidence" value="ECO:0007669"/>
    <property type="project" value="TreeGrafter"/>
</dbReference>
<evidence type="ECO:0000256" key="1">
    <source>
        <dbReference type="ARBA" id="ARBA00004477"/>
    </source>
</evidence>
<dbReference type="UniPathway" id="UPA00378"/>
<evidence type="ECO:0000313" key="12">
    <source>
        <dbReference type="Proteomes" id="UP000050741"/>
    </source>
</evidence>
<evidence type="ECO:0000256" key="2">
    <source>
        <dbReference type="ARBA" id="ARBA00004922"/>
    </source>
</evidence>
<reference evidence="12" key="2">
    <citation type="submission" date="2014-05" db="EMBL/GenBank/DDBJ databases">
        <title>The genome and life-stage specific transcriptomes of Globodera pallida elucidate key aspects of plant parasitism by a cyst nematode.</title>
        <authorList>
            <person name="Cotton J.A."/>
            <person name="Lilley C.J."/>
            <person name="Jones L.M."/>
            <person name="Kikuchi T."/>
            <person name="Reid A.J."/>
            <person name="Thorpe P."/>
            <person name="Tsai I.J."/>
            <person name="Beasley H."/>
            <person name="Blok V."/>
            <person name="Cock P.J.A."/>
            <person name="Van den Akker S.E."/>
            <person name="Holroyd N."/>
            <person name="Hunt M."/>
            <person name="Mantelin S."/>
            <person name="Naghra H."/>
            <person name="Pain A."/>
            <person name="Palomares-Rius J.E."/>
            <person name="Zarowiecki M."/>
            <person name="Berriman M."/>
            <person name="Jones J.T."/>
            <person name="Urwin P.E."/>
        </authorList>
    </citation>
    <scope>NUCLEOTIDE SEQUENCE [LARGE SCALE GENOMIC DNA]</scope>
    <source>
        <strain evidence="12">Lindley</strain>
    </source>
</reference>
<comment type="similarity">
    <text evidence="3">Belongs to the DAD/OST2 family.</text>
</comment>
<dbReference type="PANTHER" id="PTHR12771">
    <property type="entry name" value="ENGULFMENT AND CELL MOTILITY"/>
    <property type="match status" value="1"/>
</dbReference>
<evidence type="ECO:0000256" key="9">
    <source>
        <dbReference type="SAM" id="Phobius"/>
    </source>
</evidence>
<keyword evidence="7 9" id="KW-0472">Membrane</keyword>
<feature type="domain" description="ELMO" evidence="11">
    <location>
        <begin position="524"/>
        <end position="677"/>
    </location>
</feature>
<reference evidence="12" key="1">
    <citation type="submission" date="2013-12" db="EMBL/GenBank/DDBJ databases">
        <authorList>
            <person name="Aslett M."/>
        </authorList>
    </citation>
    <scope>NUCLEOTIDE SEQUENCE [LARGE SCALE GENOMIC DNA]</scope>
    <source>
        <strain evidence="12">Lindley</strain>
    </source>
</reference>
<dbReference type="Proteomes" id="UP000050741">
    <property type="component" value="Unassembled WGS sequence"/>
</dbReference>
<evidence type="ECO:0000256" key="7">
    <source>
        <dbReference type="ARBA" id="ARBA00023136"/>
    </source>
</evidence>
<dbReference type="Pfam" id="PF04727">
    <property type="entry name" value="ELMO_CED12"/>
    <property type="match status" value="1"/>
</dbReference>
<evidence type="ECO:0000256" key="5">
    <source>
        <dbReference type="ARBA" id="ARBA00022824"/>
    </source>
</evidence>